<protein>
    <submittedName>
        <fullName evidence="2">ABC transmembrane type-1 domain-containing protein</fullName>
    </submittedName>
</protein>
<evidence type="ECO:0000313" key="1">
    <source>
        <dbReference type="Proteomes" id="UP000095286"/>
    </source>
</evidence>
<name>A0AC35UD33_9BILA</name>
<dbReference type="Proteomes" id="UP000095286">
    <property type="component" value="Unplaced"/>
</dbReference>
<accession>A0AC35UD33</accession>
<sequence>MGCRKGKKADDGEEEQVKPLPKASLKQLWRYGKPFDLLLLGLGLIVSVVLGVALPALSIIIGNVTSSFIKAMTLEAGDINPSIKANFTETQKQFTWNMFENNILDQVYNYVIIGGVMFCAAFIQVLCFNVSCERVTLILKKKFLISTLRQDSAFFDKNTDSLTTKMFDNLERVKEGLGDKIGLLVQYLAQFIGGIIIVSLKGFEIMYCLGICLFLEIDAYYDGIDARYCLLRVSYPNVFKLNIRMDRFFISRLMATASRREAEQYAVSGRVAEESLSAIRTVTSFNGQQHEHNRYENSLIVAMKDGVKKGWIVGLGLGVTFFCVFTNYAISFWFATDFVYDGTIQPNDALGQAANQLTVLSTAQGAAAPIFDIIDRVPDIDSLGTGGVKPEAISGRIEIKNITFSYPTRPDVQVLNGISFDALPGETVALVGSSGSGKSTIVQLLLRYYNPDSGQILIDGHQIEDININYLRNIIGVVSQDAVVFNASIYDNVSCFDKSVSEADVINSLKQANAWEFVSKFPQQIHTMLGERGSQLSGGQKARICLACVIQKNCKIILLDEATSALQVFADMGIEGEEDKPKKRRLASVSSFNSKRSSIVSLSKNGAAADISSPDQFAQVDKDEKKGKKDDAKRLKKELKELGLKEGNFIQIMKFARPEWPLICIAVCFAACQGVIFPIFSQIFSEITKVFSETDKEKLKSDGHFWSLIFLAIGIMMGITNLGSSFFFGLASEKFTLRLRSALFKNIIGREIGYFDSQNHSTGKISARLATDATMIKNSVDAKLGQLVSAFVGLCTGVGIAFYFSWQLASLLIFIFPLIGISQGYRMRFISNKNAADNYETEEASKVALEAIENIKTVQALTLEKRLHQIFSAFLKASHDTAIKNSFLQAVLYATASSMVFFVNASAYRFSIWLVMKGYIVPLHVLKTIFAFTFTMQSLAFGSAYFGEYIKSKYAAGIIFATLGEKAVIESFTDEGKKIKLTGQIELRNLHFNYPERPSVKVLRGLDITIKAKSKVAFIGPSGCGKSTAIQLIERFYDPSEGQILLDGHDIRDLNIQSVRSQIALVGQQPILFDCSIRENLLYGLGKEVTHISDERINEVLKMCNIYDFVQSLPEGLETRVGNKGTQLSGGQKSRIAIATCVLREPSILALDEATSALDNESEKLVQDALDKVSQNITVVAIAHRLSTIANYDTIAVIKDGIIIEKGNHGELMNIRGLYHELTERQNMKE</sequence>
<dbReference type="WBParaSite" id="RSKR_0000969400.1">
    <property type="protein sequence ID" value="RSKR_0000969400.1"/>
    <property type="gene ID" value="RSKR_0000969400"/>
</dbReference>
<proteinExistence type="predicted"/>
<organism evidence="1 2">
    <name type="scientific">Rhabditophanes sp. KR3021</name>
    <dbReference type="NCBI Taxonomy" id="114890"/>
    <lineage>
        <taxon>Eukaryota</taxon>
        <taxon>Metazoa</taxon>
        <taxon>Ecdysozoa</taxon>
        <taxon>Nematoda</taxon>
        <taxon>Chromadorea</taxon>
        <taxon>Rhabditida</taxon>
        <taxon>Tylenchina</taxon>
        <taxon>Panagrolaimomorpha</taxon>
        <taxon>Strongyloidoidea</taxon>
        <taxon>Alloionematidae</taxon>
        <taxon>Rhabditophanes</taxon>
    </lineage>
</organism>
<reference evidence="2" key="1">
    <citation type="submission" date="2016-11" db="UniProtKB">
        <authorList>
            <consortium name="WormBaseParasite"/>
        </authorList>
    </citation>
    <scope>IDENTIFICATION</scope>
    <source>
        <strain evidence="2">KR3021</strain>
    </source>
</reference>
<evidence type="ECO:0000313" key="2">
    <source>
        <dbReference type="WBParaSite" id="RSKR_0000969400.1"/>
    </source>
</evidence>